<comment type="caution">
    <text evidence="2">The sequence shown here is derived from an EMBL/GenBank/DDBJ whole genome shotgun (WGS) entry which is preliminary data.</text>
</comment>
<protein>
    <recommendedName>
        <fullName evidence="4">ABC transporter substrate-binding protein</fullName>
    </recommendedName>
</protein>
<name>A0ABV1I7M8_9FIRM</name>
<feature type="signal peptide" evidence="1">
    <location>
        <begin position="1"/>
        <end position="20"/>
    </location>
</feature>
<dbReference type="Proteomes" id="UP001494672">
    <property type="component" value="Unassembled WGS sequence"/>
</dbReference>
<feature type="chain" id="PRO_5046317860" description="ABC transporter substrate-binding protein" evidence="1">
    <location>
        <begin position="21"/>
        <end position="57"/>
    </location>
</feature>
<evidence type="ECO:0000313" key="2">
    <source>
        <dbReference type="EMBL" id="MEQ2592200.1"/>
    </source>
</evidence>
<accession>A0ABV1I7M8</accession>
<evidence type="ECO:0000256" key="1">
    <source>
        <dbReference type="SAM" id="SignalP"/>
    </source>
</evidence>
<evidence type="ECO:0008006" key="4">
    <source>
        <dbReference type="Google" id="ProtNLM"/>
    </source>
</evidence>
<dbReference type="EMBL" id="JBBNGJ010000002">
    <property type="protein sequence ID" value="MEQ2592200.1"/>
    <property type="molecule type" value="Genomic_DNA"/>
</dbReference>
<keyword evidence="1" id="KW-0732">Signal</keyword>
<proteinExistence type="predicted"/>
<gene>
    <name evidence="2" type="ORF">AAAU18_04640</name>
</gene>
<reference evidence="2 3" key="1">
    <citation type="submission" date="2024-04" db="EMBL/GenBank/DDBJ databases">
        <title>Human intestinal bacterial collection.</title>
        <authorList>
            <person name="Pauvert C."/>
            <person name="Hitch T.C.A."/>
            <person name="Clavel T."/>
        </authorList>
    </citation>
    <scope>NUCLEOTIDE SEQUENCE [LARGE SCALE GENOMIC DNA]</scope>
    <source>
        <strain evidence="2 3">CLA-AA-H181</strain>
    </source>
</reference>
<sequence>MKKRTIARMMAAVMAVSMLAGCGDSDGDTAKKVNLDPDHPVSLKIWHYYNGTPAGNI</sequence>
<evidence type="ECO:0000313" key="3">
    <source>
        <dbReference type="Proteomes" id="UP001494672"/>
    </source>
</evidence>
<dbReference type="PROSITE" id="PS51257">
    <property type="entry name" value="PROKAR_LIPOPROTEIN"/>
    <property type="match status" value="1"/>
</dbReference>
<keyword evidence="3" id="KW-1185">Reference proteome</keyword>
<organism evidence="2 3">
    <name type="scientific">Coprococcus aceti</name>
    <dbReference type="NCBI Taxonomy" id="2981786"/>
    <lineage>
        <taxon>Bacteria</taxon>
        <taxon>Bacillati</taxon>
        <taxon>Bacillota</taxon>
        <taxon>Clostridia</taxon>
        <taxon>Lachnospirales</taxon>
        <taxon>Lachnospiraceae</taxon>
        <taxon>Coprococcus</taxon>
    </lineage>
</organism>
<dbReference type="RefSeq" id="WP_156332977.1">
    <property type="nucleotide sequence ID" value="NZ_JBBNGJ010000002.1"/>
</dbReference>